<evidence type="ECO:0000256" key="1">
    <source>
        <dbReference type="SAM" id="Phobius"/>
    </source>
</evidence>
<reference evidence="4" key="1">
    <citation type="journal article" date="2014" name="Proc. Natl. Acad. Sci. U.S.A.">
        <title>Extensive sampling of basidiomycete genomes demonstrates inadequacy of the white-rot/brown-rot paradigm for wood decay fungi.</title>
        <authorList>
            <person name="Riley R."/>
            <person name="Salamov A.A."/>
            <person name="Brown D.W."/>
            <person name="Nagy L.G."/>
            <person name="Floudas D."/>
            <person name="Held B.W."/>
            <person name="Levasseur A."/>
            <person name="Lombard V."/>
            <person name="Morin E."/>
            <person name="Otillar R."/>
            <person name="Lindquist E.A."/>
            <person name="Sun H."/>
            <person name="LaButti K.M."/>
            <person name="Schmutz J."/>
            <person name="Jabbour D."/>
            <person name="Luo H."/>
            <person name="Baker S.E."/>
            <person name="Pisabarro A.G."/>
            <person name="Walton J.D."/>
            <person name="Blanchette R.A."/>
            <person name="Henrissat B."/>
            <person name="Martin F."/>
            <person name="Cullen D."/>
            <person name="Hibbett D.S."/>
            <person name="Grigoriev I.V."/>
        </authorList>
    </citation>
    <scope>NUCLEOTIDE SEQUENCE [LARGE SCALE GENOMIC DNA]</scope>
    <source>
        <strain evidence="4">CBS 339.88</strain>
    </source>
</reference>
<organism evidence="3 4">
    <name type="scientific">Galerina marginata (strain CBS 339.88)</name>
    <dbReference type="NCBI Taxonomy" id="685588"/>
    <lineage>
        <taxon>Eukaryota</taxon>
        <taxon>Fungi</taxon>
        <taxon>Dikarya</taxon>
        <taxon>Basidiomycota</taxon>
        <taxon>Agaricomycotina</taxon>
        <taxon>Agaricomycetes</taxon>
        <taxon>Agaricomycetidae</taxon>
        <taxon>Agaricales</taxon>
        <taxon>Agaricineae</taxon>
        <taxon>Strophariaceae</taxon>
        <taxon>Galerina</taxon>
    </lineage>
</organism>
<evidence type="ECO:0000313" key="4">
    <source>
        <dbReference type="Proteomes" id="UP000027222"/>
    </source>
</evidence>
<dbReference type="Pfam" id="PF20153">
    <property type="entry name" value="DUF6535"/>
    <property type="match status" value="1"/>
</dbReference>
<dbReference type="InterPro" id="IPR045338">
    <property type="entry name" value="DUF6535"/>
</dbReference>
<dbReference type="Proteomes" id="UP000027222">
    <property type="component" value="Unassembled WGS sequence"/>
</dbReference>
<feature type="transmembrane region" description="Helical" evidence="1">
    <location>
        <begin position="49"/>
        <end position="80"/>
    </location>
</feature>
<sequence>MAVFRMRSEGMEKWHVWKIFTALPLLLQAALTLFLIGMVEFLFTLDNTVAIPISVVIGLTLLFLKATTLLPALQGFYLYFPFLFVRDLSKVPSQCPYKSPQSHVFRAIFSFGLYPFHHLFPALRPTRQYIYTRLKRTLRSVFTPISQRMAKWSRSRSRDIEHQ</sequence>
<keyword evidence="1" id="KW-1133">Transmembrane helix</keyword>
<evidence type="ECO:0000313" key="3">
    <source>
        <dbReference type="EMBL" id="KDR71075.1"/>
    </source>
</evidence>
<dbReference type="AlphaFoldDB" id="A0A067SJF2"/>
<name>A0A067SJF2_GALM3</name>
<feature type="transmembrane region" description="Helical" evidence="1">
    <location>
        <begin position="20"/>
        <end position="43"/>
    </location>
</feature>
<dbReference type="HOGENOM" id="CLU_1631011_0_0_1"/>
<feature type="non-terminal residue" evidence="3">
    <location>
        <position position="163"/>
    </location>
</feature>
<feature type="domain" description="DUF6535" evidence="2">
    <location>
        <begin position="4"/>
        <end position="44"/>
    </location>
</feature>
<gene>
    <name evidence="3" type="ORF">GALMADRAFT_127286</name>
</gene>
<protein>
    <recommendedName>
        <fullName evidence="2">DUF6535 domain-containing protein</fullName>
    </recommendedName>
</protein>
<keyword evidence="1" id="KW-0472">Membrane</keyword>
<proteinExistence type="predicted"/>
<dbReference type="EMBL" id="KL142394">
    <property type="protein sequence ID" value="KDR71075.1"/>
    <property type="molecule type" value="Genomic_DNA"/>
</dbReference>
<dbReference type="STRING" id="685588.A0A067SJF2"/>
<accession>A0A067SJF2</accession>
<evidence type="ECO:0000259" key="2">
    <source>
        <dbReference type="Pfam" id="PF20153"/>
    </source>
</evidence>
<keyword evidence="1" id="KW-0812">Transmembrane</keyword>
<keyword evidence="4" id="KW-1185">Reference proteome</keyword>